<dbReference type="AlphaFoldDB" id="A0A212J5P8"/>
<feature type="coiled-coil region" evidence="1">
    <location>
        <begin position="12"/>
        <end position="43"/>
    </location>
</feature>
<reference evidence="2" key="1">
    <citation type="submission" date="2016-04" db="EMBL/GenBank/DDBJ databases">
        <authorList>
            <person name="Evans L.H."/>
            <person name="Alamgir A."/>
            <person name="Owens N."/>
            <person name="Weber N.D."/>
            <person name="Virtaneva K."/>
            <person name="Barbian K."/>
            <person name="Babar A."/>
            <person name="Rosenke K."/>
        </authorList>
    </citation>
    <scope>NUCLEOTIDE SEQUENCE</scope>
    <source>
        <strain evidence="2">86</strain>
    </source>
</reference>
<organism evidence="2">
    <name type="scientific">uncultured delta proteobacterium</name>
    <dbReference type="NCBI Taxonomy" id="34034"/>
    <lineage>
        <taxon>Bacteria</taxon>
        <taxon>Deltaproteobacteria</taxon>
        <taxon>environmental samples</taxon>
    </lineage>
</organism>
<sequence length="115" mass="13073">MHESLRLYDACLTILEQEAEALDNEDEERLQELCEQRARLMEEAWKKRDGCDPSLLVERLERIGKAQDSLAANARTHTETLRLALKNSRQESTRLAGYGKALGSGQNMSLLRKEG</sequence>
<accession>A0A212J5P8</accession>
<evidence type="ECO:0000313" key="2">
    <source>
        <dbReference type="EMBL" id="SBV94782.1"/>
    </source>
</evidence>
<evidence type="ECO:0008006" key="3">
    <source>
        <dbReference type="Google" id="ProtNLM"/>
    </source>
</evidence>
<proteinExistence type="predicted"/>
<protein>
    <recommendedName>
        <fullName evidence="3">Flagellar protein FliT</fullName>
    </recommendedName>
</protein>
<dbReference type="EMBL" id="FLUQ01000001">
    <property type="protein sequence ID" value="SBV94782.1"/>
    <property type="molecule type" value="Genomic_DNA"/>
</dbReference>
<evidence type="ECO:0000256" key="1">
    <source>
        <dbReference type="SAM" id="Coils"/>
    </source>
</evidence>
<name>A0A212J5P8_9DELT</name>
<keyword evidence="1" id="KW-0175">Coiled coil</keyword>
<gene>
    <name evidence="2" type="ORF">KL86DPRO_10757</name>
</gene>